<dbReference type="Proteomes" id="UP000030161">
    <property type="component" value="Unassembled WGS sequence"/>
</dbReference>
<name>A0AB34PUD6_CANAX</name>
<gene>
    <name evidence="1" type="ORF">MG3_03382</name>
</gene>
<sequence length="105" mass="12383">MPMPNLSLEKAIEISGRHFNIQIGEIINRKKKKRKRKSNDIISKNLINCNCHIKMKELNRKNIIVYYLNCLSVFMSNFDTCIEIRAYAKLNNTKNLNTMKTSEKY</sequence>
<dbReference type="EMBL" id="AJIX01000024">
    <property type="protein sequence ID" value="KGR09875.1"/>
    <property type="molecule type" value="Genomic_DNA"/>
</dbReference>
<organism evidence="1 2">
    <name type="scientific">Candida albicans P78048</name>
    <dbReference type="NCBI Taxonomy" id="1094989"/>
    <lineage>
        <taxon>Eukaryota</taxon>
        <taxon>Fungi</taxon>
        <taxon>Dikarya</taxon>
        <taxon>Ascomycota</taxon>
        <taxon>Saccharomycotina</taxon>
        <taxon>Pichiomycetes</taxon>
        <taxon>Debaryomycetaceae</taxon>
        <taxon>Candida/Lodderomyces clade</taxon>
        <taxon>Candida</taxon>
    </lineage>
</organism>
<evidence type="ECO:0000313" key="2">
    <source>
        <dbReference type="Proteomes" id="UP000030161"/>
    </source>
</evidence>
<protein>
    <submittedName>
        <fullName evidence="1">Uncharacterized protein</fullName>
    </submittedName>
</protein>
<evidence type="ECO:0000313" key="1">
    <source>
        <dbReference type="EMBL" id="KGR09875.1"/>
    </source>
</evidence>
<comment type="caution">
    <text evidence="1">The sequence shown here is derived from an EMBL/GenBank/DDBJ whole genome shotgun (WGS) entry which is preliminary data.</text>
</comment>
<dbReference type="AlphaFoldDB" id="A0AB34PUD6"/>
<accession>A0AB34PUD6</accession>
<reference evidence="1 2" key="1">
    <citation type="submission" date="2013-12" db="EMBL/GenBank/DDBJ databases">
        <title>The Genome Sequence of Candida albicans P78048.</title>
        <authorList>
            <consortium name="The Broad Institute Genome Sequencing Platform"/>
            <consortium name="The Broad Institute Genome Sequencing Center for Infectious Disease"/>
            <person name="Cuomo C."/>
            <person name="Bennett R."/>
            <person name="Hirakawa M."/>
            <person name="Noverr M."/>
            <person name="Mitchell A."/>
            <person name="Young S.K."/>
            <person name="Zeng Q."/>
            <person name="Gargeya S."/>
            <person name="Fitzgerald M."/>
            <person name="Abouelleil A."/>
            <person name="Alvarado L."/>
            <person name="Berlin A.M."/>
            <person name="Chapman S.B."/>
            <person name="Dewar J."/>
            <person name="Goldberg J."/>
            <person name="Griggs A."/>
            <person name="Gujja S."/>
            <person name="Hansen M."/>
            <person name="Howarth C."/>
            <person name="Imamovic A."/>
            <person name="Larimer J."/>
            <person name="McCowan C."/>
            <person name="Murphy C."/>
            <person name="Pearson M."/>
            <person name="Priest M."/>
            <person name="Roberts A."/>
            <person name="Saif S."/>
            <person name="Shea T."/>
            <person name="Sykes S."/>
            <person name="Wortman J."/>
            <person name="Nusbaum C."/>
            <person name="Birren B."/>
        </authorList>
    </citation>
    <scope>NUCLEOTIDE SEQUENCE [LARGE SCALE GENOMIC DNA]</scope>
    <source>
        <strain evidence="1 2">P78048</strain>
    </source>
</reference>
<proteinExistence type="predicted"/>